<proteinExistence type="predicted"/>
<protein>
    <submittedName>
        <fullName evidence="2">Uncharacterized protein</fullName>
    </submittedName>
</protein>
<comment type="caution">
    <text evidence="2">The sequence shown here is derived from an EMBL/GenBank/DDBJ whole genome shotgun (WGS) entry which is preliminary data.</text>
</comment>
<dbReference type="RefSeq" id="WP_306067447.1">
    <property type="nucleotide sequence ID" value="NZ_JAROCA020000001.1"/>
</dbReference>
<evidence type="ECO:0000313" key="2">
    <source>
        <dbReference type="EMBL" id="MDY0406051.1"/>
    </source>
</evidence>
<reference evidence="2 3" key="1">
    <citation type="submission" date="2023-10" db="EMBL/GenBank/DDBJ databases">
        <title>179-bfca-hs.</title>
        <authorList>
            <person name="Miliotis G."/>
            <person name="Sengupta P."/>
            <person name="Hameed A."/>
            <person name="Chuvochina M."/>
            <person name="Mcdonagh F."/>
            <person name="Simpson A.C."/>
            <person name="Singh N.K."/>
            <person name="Rekha P.D."/>
            <person name="Raman K."/>
            <person name="Hugenholtz P."/>
            <person name="Venkateswaran K."/>
        </authorList>
    </citation>
    <scope>NUCLEOTIDE SEQUENCE [LARGE SCALE GENOMIC DNA]</scope>
    <source>
        <strain evidence="2 3">179-BFC-A-HS</strain>
    </source>
</reference>
<evidence type="ECO:0000313" key="3">
    <source>
        <dbReference type="Proteomes" id="UP001228376"/>
    </source>
</evidence>
<dbReference type="Proteomes" id="UP001228376">
    <property type="component" value="Unassembled WGS sequence"/>
</dbReference>
<name>A0ABU5CIC3_9BACI</name>
<keyword evidence="1" id="KW-0472">Membrane</keyword>
<evidence type="ECO:0000256" key="1">
    <source>
        <dbReference type="SAM" id="Phobius"/>
    </source>
</evidence>
<keyword evidence="1" id="KW-1133">Transmembrane helix</keyword>
<keyword evidence="1" id="KW-0812">Transmembrane</keyword>
<dbReference type="EMBL" id="JAROCA020000001">
    <property type="protein sequence ID" value="MDY0406051.1"/>
    <property type="molecule type" value="Genomic_DNA"/>
</dbReference>
<sequence>MQILLALIAFVMFFYTGGFAISMWKNKNKIGSIPIFMMAIAIAVLPFFITLR</sequence>
<feature type="transmembrane region" description="Helical" evidence="1">
    <location>
        <begin position="30"/>
        <end position="51"/>
    </location>
</feature>
<keyword evidence="3" id="KW-1185">Reference proteome</keyword>
<organism evidence="2 3">
    <name type="scientific">Tigheibacillus jepli</name>
    <dbReference type="NCBI Taxonomy" id="3035914"/>
    <lineage>
        <taxon>Bacteria</taxon>
        <taxon>Bacillati</taxon>
        <taxon>Bacillota</taxon>
        <taxon>Bacilli</taxon>
        <taxon>Bacillales</taxon>
        <taxon>Bacillaceae</taxon>
        <taxon>Tigheibacillus</taxon>
    </lineage>
</organism>
<gene>
    <name evidence="2" type="ORF">P5G51_012210</name>
</gene>
<accession>A0ABU5CIC3</accession>